<feature type="signal peptide" evidence="3">
    <location>
        <begin position="1"/>
        <end position="26"/>
    </location>
</feature>
<dbReference type="Proteomes" id="UP000293300">
    <property type="component" value="Unassembled WGS sequence"/>
</dbReference>
<evidence type="ECO:0000256" key="1">
    <source>
        <dbReference type="ARBA" id="ARBA00022729"/>
    </source>
</evidence>
<proteinExistence type="predicted"/>
<dbReference type="Gene3D" id="2.60.120.200">
    <property type="match status" value="2"/>
</dbReference>
<dbReference type="SMART" id="SM00060">
    <property type="entry name" value="FN3"/>
    <property type="match status" value="2"/>
</dbReference>
<dbReference type="AlphaFoldDB" id="A0A4Q9Z248"/>
<dbReference type="InterPro" id="IPR013783">
    <property type="entry name" value="Ig-like_fold"/>
</dbReference>
<dbReference type="Pfam" id="PF00041">
    <property type="entry name" value="fn3"/>
    <property type="match status" value="2"/>
</dbReference>
<organism evidence="5 6">
    <name type="scientific">Flavobacterium silvisoli</name>
    <dbReference type="NCBI Taxonomy" id="2529433"/>
    <lineage>
        <taxon>Bacteria</taxon>
        <taxon>Pseudomonadati</taxon>
        <taxon>Bacteroidota</taxon>
        <taxon>Flavobacteriia</taxon>
        <taxon>Flavobacteriales</taxon>
        <taxon>Flavobacteriaceae</taxon>
        <taxon>Flavobacterium</taxon>
    </lineage>
</organism>
<dbReference type="PROSITE" id="PS50853">
    <property type="entry name" value="FN3"/>
    <property type="match status" value="2"/>
</dbReference>
<dbReference type="CDD" id="cd00063">
    <property type="entry name" value="FN3"/>
    <property type="match status" value="2"/>
</dbReference>
<name>A0A4Q9Z248_9FLAO</name>
<evidence type="ECO:0000259" key="4">
    <source>
        <dbReference type="PROSITE" id="PS50853"/>
    </source>
</evidence>
<evidence type="ECO:0000256" key="3">
    <source>
        <dbReference type="SAM" id="SignalP"/>
    </source>
</evidence>
<dbReference type="InterPro" id="IPR050991">
    <property type="entry name" value="ECM_Regulatory_Proteins"/>
</dbReference>
<reference evidence="5 6" key="1">
    <citation type="submission" date="2019-02" db="EMBL/GenBank/DDBJ databases">
        <title>Flavobacterium sp. RD-2-33 isolated from forest soil.</title>
        <authorList>
            <person name="Chaudhary D.K."/>
        </authorList>
    </citation>
    <scope>NUCLEOTIDE SEQUENCE [LARGE SCALE GENOMIC DNA]</scope>
    <source>
        <strain evidence="5 6">RD-2-33</strain>
    </source>
</reference>
<accession>A0A4Q9Z248</accession>
<comment type="caution">
    <text evidence="5">The sequence shown here is derived from an EMBL/GenBank/DDBJ whole genome shotgun (WGS) entry which is preliminary data.</text>
</comment>
<dbReference type="InterPro" id="IPR003961">
    <property type="entry name" value="FN3_dom"/>
</dbReference>
<feature type="chain" id="PRO_5020385037" evidence="3">
    <location>
        <begin position="27"/>
        <end position="737"/>
    </location>
</feature>
<protein>
    <submittedName>
        <fullName evidence="5">T9SS type A sorting domain-containing protein</fullName>
    </submittedName>
</protein>
<feature type="domain" description="Fibronectin type-III" evidence="4">
    <location>
        <begin position="143"/>
        <end position="238"/>
    </location>
</feature>
<dbReference type="EMBL" id="SJPE01000004">
    <property type="protein sequence ID" value="TBX70172.1"/>
    <property type="molecule type" value="Genomic_DNA"/>
</dbReference>
<dbReference type="SUPFAM" id="SSF49265">
    <property type="entry name" value="Fibronectin type III"/>
    <property type="match status" value="1"/>
</dbReference>
<dbReference type="NCBIfam" id="TIGR04183">
    <property type="entry name" value="Por_Secre_tail"/>
    <property type="match status" value="1"/>
</dbReference>
<dbReference type="OrthoDB" id="975384at2"/>
<dbReference type="InterPro" id="IPR036116">
    <property type="entry name" value="FN3_sf"/>
</dbReference>
<evidence type="ECO:0000313" key="5">
    <source>
        <dbReference type="EMBL" id="TBX70172.1"/>
    </source>
</evidence>
<dbReference type="PANTHER" id="PTHR46708:SF2">
    <property type="entry name" value="FIBRONECTIN TYPE-III DOMAIN-CONTAINING PROTEIN"/>
    <property type="match status" value="1"/>
</dbReference>
<dbReference type="Pfam" id="PF18962">
    <property type="entry name" value="Por_Secre_tail"/>
    <property type="match status" value="1"/>
</dbReference>
<sequence>MKKITLRRGHNLALLFFLLMYSFSSAQCIRTAAFGSAVSNNSGVAQTITTCAYATEYSTVTGLLVGSNYLFSEQSGSTGGQGTHLFLTVTDLSNNVIAFGTSPLTIDAINTDSVRLHYADDSSCAGGNTCRNSQVKYLASCQAPTAVVASNITTTSATISWTASGTPPANGYEYYYATVNTAPTASTTPMGSVGADVLTVDLADLAIGTNYYIWVRSVCSDTDTSLWSTIANFSTACDPVTDFTENFDAAVAFPACWAKVGPLGSSYVQASATTTSTPNNLYIYSTSSASQAVVAMRPVSNAGDGTHRLRFRARGNFTAGDTVQVGYLTNPSDATTFVSLQEFTTTSTSVYDSFTAVLGTAPGANQVLAFRHKGTLGYSILIDDVVWEALPSCIEPTALTVTNVTESSATIAWTASVTPPANGYEYFYSTSNTAPTAATAAMGSVGANVLSADLTDLAASTVYYFWVRSVCSSSDSSVWSIRGTFTTPCPASTVPYSQDFESAVVPAIPSCTTIQNAGNGNNWTVASNPGYGFTSKTLRYAWNTTNAANAWFYTNGIQLNAGTSYTISYRYGNNSTTYVEKLKVSYGTSPVNTAMTTLVDHPSITGGTTTSTALQGLVEFTPNTSGIYYFGFNAYSDADQFYLLVDDISVVETLATPDFESNKFTFYPNPVKDVLNIGYSKTIAKVALFNIVGQEVLAKTINADQSQVDMSNLPKGTYLVKVTAENGAVKTIKVIKE</sequence>
<dbReference type="RefSeq" id="WP_131475568.1">
    <property type="nucleotide sequence ID" value="NZ_SJPE01000004.1"/>
</dbReference>
<dbReference type="Gene3D" id="2.60.40.10">
    <property type="entry name" value="Immunoglobulins"/>
    <property type="match status" value="2"/>
</dbReference>
<keyword evidence="6" id="KW-1185">Reference proteome</keyword>
<dbReference type="PANTHER" id="PTHR46708">
    <property type="entry name" value="TENASCIN"/>
    <property type="match status" value="1"/>
</dbReference>
<evidence type="ECO:0000313" key="6">
    <source>
        <dbReference type="Proteomes" id="UP000293300"/>
    </source>
</evidence>
<keyword evidence="2" id="KW-0677">Repeat</keyword>
<feature type="domain" description="Fibronectin type-III" evidence="4">
    <location>
        <begin position="395"/>
        <end position="490"/>
    </location>
</feature>
<gene>
    <name evidence="5" type="ORF">EZL74_05355</name>
</gene>
<keyword evidence="1 3" id="KW-0732">Signal</keyword>
<evidence type="ECO:0000256" key="2">
    <source>
        <dbReference type="ARBA" id="ARBA00022737"/>
    </source>
</evidence>
<dbReference type="InterPro" id="IPR026444">
    <property type="entry name" value="Secre_tail"/>
</dbReference>